<feature type="transmembrane region" description="Helical" evidence="6">
    <location>
        <begin position="244"/>
        <end position="266"/>
    </location>
</feature>
<name>A0A1G6NGS1_9NOCA</name>
<evidence type="ECO:0000256" key="6">
    <source>
        <dbReference type="SAM" id="Phobius"/>
    </source>
</evidence>
<feature type="transmembrane region" description="Helical" evidence="6">
    <location>
        <begin position="124"/>
        <end position="143"/>
    </location>
</feature>
<protein>
    <submittedName>
        <fullName evidence="8">Major Facilitator Superfamily protein</fullName>
    </submittedName>
</protein>
<dbReference type="STRING" id="168276.SAMN05444580_101537"/>
<dbReference type="AlphaFoldDB" id="A0A1G6NGS1"/>
<dbReference type="Gene3D" id="1.20.1250.20">
    <property type="entry name" value="MFS general substrate transporter like domains"/>
    <property type="match status" value="1"/>
</dbReference>
<dbReference type="RefSeq" id="WP_245709111.1">
    <property type="nucleotide sequence ID" value="NZ_FNAB01000001.1"/>
</dbReference>
<keyword evidence="9" id="KW-1185">Reference proteome</keyword>
<dbReference type="InterPro" id="IPR036259">
    <property type="entry name" value="MFS_trans_sf"/>
</dbReference>
<keyword evidence="3 6" id="KW-0812">Transmembrane</keyword>
<accession>A0A1G6NGS1</accession>
<dbReference type="InterPro" id="IPR020846">
    <property type="entry name" value="MFS_dom"/>
</dbReference>
<dbReference type="EMBL" id="FNAB01000001">
    <property type="protein sequence ID" value="SDC67022.1"/>
    <property type="molecule type" value="Genomic_DNA"/>
</dbReference>
<dbReference type="PANTHER" id="PTHR42718:SF9">
    <property type="entry name" value="MAJOR FACILITATOR SUPERFAMILY MULTIDRUG TRANSPORTER MFSC"/>
    <property type="match status" value="1"/>
</dbReference>
<reference evidence="8 9" key="1">
    <citation type="submission" date="2016-10" db="EMBL/GenBank/DDBJ databases">
        <authorList>
            <person name="de Groot N.N."/>
        </authorList>
    </citation>
    <scope>NUCLEOTIDE SEQUENCE [LARGE SCALE GENOMIC DNA]</scope>
    <source>
        <strain evidence="8 9">JCM 11308</strain>
    </source>
</reference>
<dbReference type="Pfam" id="PF07690">
    <property type="entry name" value="MFS_1"/>
    <property type="match status" value="1"/>
</dbReference>
<feature type="transmembrane region" description="Helical" evidence="6">
    <location>
        <begin position="219"/>
        <end position="238"/>
    </location>
</feature>
<feature type="transmembrane region" description="Helical" evidence="6">
    <location>
        <begin position="360"/>
        <end position="382"/>
    </location>
</feature>
<keyword evidence="2" id="KW-0813">Transport</keyword>
<feature type="transmembrane region" description="Helical" evidence="6">
    <location>
        <begin position="188"/>
        <end position="207"/>
    </location>
</feature>
<dbReference type="InterPro" id="IPR011701">
    <property type="entry name" value="MFS"/>
</dbReference>
<dbReference type="SUPFAM" id="SSF103473">
    <property type="entry name" value="MFS general substrate transporter"/>
    <property type="match status" value="1"/>
</dbReference>
<feature type="transmembrane region" description="Helical" evidence="6">
    <location>
        <begin position="461"/>
        <end position="482"/>
    </location>
</feature>
<comment type="subcellular location">
    <subcellularLocation>
        <location evidence="1">Cell membrane</location>
        <topology evidence="1">Multi-pass membrane protein</topology>
    </subcellularLocation>
</comment>
<evidence type="ECO:0000256" key="1">
    <source>
        <dbReference type="ARBA" id="ARBA00004651"/>
    </source>
</evidence>
<dbReference type="PROSITE" id="PS50850">
    <property type="entry name" value="MFS"/>
    <property type="match status" value="1"/>
</dbReference>
<proteinExistence type="predicted"/>
<feature type="transmembrane region" description="Helical" evidence="6">
    <location>
        <begin position="155"/>
        <end position="176"/>
    </location>
</feature>
<sequence>MSAGETTAPEAGAAGTVQAPVAESVFQDPARARRVVAVLSLSGVLVSLQQTLVVPILPDFAVALNVSSATASWMVTATLLTSAVATPLIGRLADLFGKRSMMLVCLAVMVLGSAVAALGQVFPVVVAGRVMQGFAMALLPVGISLMRDVLPRERLGGAVALMSATLGIGGMIGMPLAGVIYEHLGWEALFWVSGAGGLLLAALLLAVVPESAVRSQGRFDFAGALLLTVALTGLLLAVSKGGEWGWTGVSTLTCAAVGLAASAAWIPLELRIREPLVDLRTTVLRPVLVSNICAVLLGFAMFLSAYTATQELQAPVESGYGPGLSETQAGLAMLPGGLLMVLLAPLSARMSRRHGAQATLMVGAVAIAVGYAVRAVLGSAVLNVTVSAAIISGGVALALAAMPVLITEAAPADQTASANGVNSLLRSVGTSTASAVGAAVLATSTVTAAGVTVPTIGAFNLLYWLGAVVSLAAVAVTLCVPARARVRS</sequence>
<feature type="transmembrane region" description="Helical" evidence="6">
    <location>
        <begin position="428"/>
        <end position="449"/>
    </location>
</feature>
<keyword evidence="4 6" id="KW-1133">Transmembrane helix</keyword>
<evidence type="ECO:0000313" key="8">
    <source>
        <dbReference type="EMBL" id="SDC67022.1"/>
    </source>
</evidence>
<evidence type="ECO:0000256" key="2">
    <source>
        <dbReference type="ARBA" id="ARBA00022448"/>
    </source>
</evidence>
<feature type="transmembrane region" description="Helical" evidence="6">
    <location>
        <begin position="388"/>
        <end position="407"/>
    </location>
</feature>
<dbReference type="GO" id="GO:0022857">
    <property type="term" value="F:transmembrane transporter activity"/>
    <property type="evidence" value="ECO:0007669"/>
    <property type="project" value="InterPro"/>
</dbReference>
<evidence type="ECO:0000256" key="4">
    <source>
        <dbReference type="ARBA" id="ARBA00022989"/>
    </source>
</evidence>
<dbReference type="GO" id="GO:0005886">
    <property type="term" value="C:plasma membrane"/>
    <property type="evidence" value="ECO:0007669"/>
    <property type="project" value="UniProtKB-SubCell"/>
</dbReference>
<organism evidence="8 9">
    <name type="scientific">Rhodococcus tukisamuensis</name>
    <dbReference type="NCBI Taxonomy" id="168276"/>
    <lineage>
        <taxon>Bacteria</taxon>
        <taxon>Bacillati</taxon>
        <taxon>Actinomycetota</taxon>
        <taxon>Actinomycetes</taxon>
        <taxon>Mycobacteriales</taxon>
        <taxon>Nocardiaceae</taxon>
        <taxon>Rhodococcus</taxon>
    </lineage>
</organism>
<dbReference type="PANTHER" id="PTHR42718">
    <property type="entry name" value="MAJOR FACILITATOR SUPERFAMILY MULTIDRUG TRANSPORTER MFSC"/>
    <property type="match status" value="1"/>
</dbReference>
<feature type="transmembrane region" description="Helical" evidence="6">
    <location>
        <begin position="287"/>
        <end position="309"/>
    </location>
</feature>
<feature type="transmembrane region" description="Helical" evidence="6">
    <location>
        <begin position="101"/>
        <end position="118"/>
    </location>
</feature>
<feature type="transmembrane region" description="Helical" evidence="6">
    <location>
        <begin position="329"/>
        <end position="348"/>
    </location>
</feature>
<evidence type="ECO:0000256" key="5">
    <source>
        <dbReference type="ARBA" id="ARBA00023136"/>
    </source>
</evidence>
<evidence type="ECO:0000313" key="9">
    <source>
        <dbReference type="Proteomes" id="UP000199417"/>
    </source>
</evidence>
<dbReference type="Proteomes" id="UP000199417">
    <property type="component" value="Unassembled WGS sequence"/>
</dbReference>
<dbReference type="CDD" id="cd17504">
    <property type="entry name" value="MFS_MMR_MDR_like"/>
    <property type="match status" value="1"/>
</dbReference>
<feature type="transmembrane region" description="Helical" evidence="6">
    <location>
        <begin position="35"/>
        <end position="57"/>
    </location>
</feature>
<gene>
    <name evidence="8" type="ORF">SAMN05444580_101537</name>
</gene>
<keyword evidence="5 6" id="KW-0472">Membrane</keyword>
<evidence type="ECO:0000256" key="3">
    <source>
        <dbReference type="ARBA" id="ARBA00022692"/>
    </source>
</evidence>
<feature type="transmembrane region" description="Helical" evidence="6">
    <location>
        <begin position="69"/>
        <end position="89"/>
    </location>
</feature>
<evidence type="ECO:0000259" key="7">
    <source>
        <dbReference type="PROSITE" id="PS50850"/>
    </source>
</evidence>
<feature type="domain" description="Major facilitator superfamily (MFS) profile" evidence="7">
    <location>
        <begin position="35"/>
        <end position="484"/>
    </location>
</feature>